<sequence>MEVEVCKVSYSTSSQKMVGRRFVVLKMRKGPGLFVMGSSQTRMRCPAGRSSQATGSGRARESFFFPAAALRERENGVQPTDGRRCAVVAPQPQALLRTGGPLSRTGVGPRGFWSKMEGARFGRVQVARAEDAVGRSWYCRDMDVWGGTDAMRARGCG</sequence>
<evidence type="ECO:0000313" key="2">
    <source>
        <dbReference type="Proteomes" id="UP001243989"/>
    </source>
</evidence>
<keyword evidence="2" id="KW-1185">Reference proteome</keyword>
<gene>
    <name evidence="1" type="ORF">BDP81DRAFT_193225</name>
</gene>
<accession>A0AAI9ZXX9</accession>
<dbReference type="RefSeq" id="XP_060447501.1">
    <property type="nucleotide sequence ID" value="XM_060582441.1"/>
</dbReference>
<dbReference type="AlphaFoldDB" id="A0AAI9ZXX9"/>
<dbReference type="EMBL" id="JAHMHQ010000006">
    <property type="protein sequence ID" value="KAK1638894.1"/>
    <property type="molecule type" value="Genomic_DNA"/>
</dbReference>
<proteinExistence type="predicted"/>
<protein>
    <submittedName>
        <fullName evidence="1">Uncharacterized protein</fullName>
    </submittedName>
</protein>
<dbReference type="Proteomes" id="UP001243989">
    <property type="component" value="Unassembled WGS sequence"/>
</dbReference>
<reference evidence="1" key="1">
    <citation type="submission" date="2021-06" db="EMBL/GenBank/DDBJ databases">
        <title>Comparative genomics, transcriptomics and evolutionary studies reveal genomic signatures of adaptation to plant cell wall in hemibiotrophic fungi.</title>
        <authorList>
            <consortium name="DOE Joint Genome Institute"/>
            <person name="Baroncelli R."/>
            <person name="Diaz J.F."/>
            <person name="Benocci T."/>
            <person name="Peng M."/>
            <person name="Battaglia E."/>
            <person name="Haridas S."/>
            <person name="Andreopoulos W."/>
            <person name="Labutti K."/>
            <person name="Pangilinan J."/>
            <person name="Floch G.L."/>
            <person name="Makela M.R."/>
            <person name="Henrissat B."/>
            <person name="Grigoriev I.V."/>
            <person name="Crouch J.A."/>
            <person name="De Vries R.P."/>
            <person name="Sukno S.A."/>
            <person name="Thon M.R."/>
        </authorList>
    </citation>
    <scope>NUCLEOTIDE SEQUENCE</scope>
    <source>
        <strain evidence="1">CBS 102054</strain>
    </source>
</reference>
<comment type="caution">
    <text evidence="1">The sequence shown here is derived from an EMBL/GenBank/DDBJ whole genome shotgun (WGS) entry which is preliminary data.</text>
</comment>
<evidence type="ECO:0000313" key="1">
    <source>
        <dbReference type="EMBL" id="KAK1638894.1"/>
    </source>
</evidence>
<organism evidence="1 2">
    <name type="scientific">Colletotrichum phormii</name>
    <dbReference type="NCBI Taxonomy" id="359342"/>
    <lineage>
        <taxon>Eukaryota</taxon>
        <taxon>Fungi</taxon>
        <taxon>Dikarya</taxon>
        <taxon>Ascomycota</taxon>
        <taxon>Pezizomycotina</taxon>
        <taxon>Sordariomycetes</taxon>
        <taxon>Hypocreomycetidae</taxon>
        <taxon>Glomerellales</taxon>
        <taxon>Glomerellaceae</taxon>
        <taxon>Colletotrichum</taxon>
        <taxon>Colletotrichum acutatum species complex</taxon>
    </lineage>
</organism>
<dbReference type="GeneID" id="85467303"/>
<name>A0AAI9ZXX9_9PEZI</name>